<keyword evidence="5" id="KW-1185">Reference proteome</keyword>
<dbReference type="PANTHER" id="PTHR37784:SF2">
    <property type="entry name" value="HIGH-OSMOLARITY-INDUCED TRANSCRIPTION PROTEIN 1"/>
    <property type="match status" value="1"/>
</dbReference>
<feature type="compositionally biased region" description="Low complexity" evidence="1">
    <location>
        <begin position="561"/>
        <end position="574"/>
    </location>
</feature>
<dbReference type="SUPFAM" id="SSF56349">
    <property type="entry name" value="DNA breaking-rejoining enzymes"/>
    <property type="match status" value="1"/>
</dbReference>
<name>A0A8X7MJR2_9BASI</name>
<dbReference type="InterPro" id="IPR022210">
    <property type="entry name" value="TF_GCR1-like"/>
</dbReference>
<feature type="compositionally biased region" description="Low complexity" evidence="1">
    <location>
        <begin position="538"/>
        <end position="547"/>
    </location>
</feature>
<evidence type="ECO:0000259" key="2">
    <source>
        <dbReference type="Pfam" id="PF12550"/>
    </source>
</evidence>
<dbReference type="InterPro" id="IPR011010">
    <property type="entry name" value="DNA_brk_join_enz"/>
</dbReference>
<reference evidence="4" key="1">
    <citation type="submission" date="2016-04" db="EMBL/GenBank/DDBJ databases">
        <authorList>
            <person name="Nguyen H.D."/>
            <person name="Samba Siva P."/>
            <person name="Cullis J."/>
            <person name="Levesque C.A."/>
            <person name="Hambleton S."/>
        </authorList>
    </citation>
    <scope>NUCLEOTIDE SEQUENCE</scope>
    <source>
        <strain evidence="4">DAOMC 236426</strain>
    </source>
</reference>
<reference evidence="4" key="2">
    <citation type="journal article" date="2019" name="IMA Fungus">
        <title>Genome sequencing and comparison of five Tilletia species to identify candidate genes for the detection of regulated species infecting wheat.</title>
        <authorList>
            <person name="Nguyen H.D.T."/>
            <person name="Sultana T."/>
            <person name="Kesanakurti P."/>
            <person name="Hambleton S."/>
        </authorList>
    </citation>
    <scope>NUCLEOTIDE SEQUENCE</scope>
    <source>
        <strain evidence="4">DAOMC 236426</strain>
    </source>
</reference>
<evidence type="ECO:0000259" key="3">
    <source>
        <dbReference type="Pfam" id="PF16787"/>
    </source>
</evidence>
<dbReference type="PANTHER" id="PTHR37784">
    <property type="entry name" value="PROTEIN MSN1"/>
    <property type="match status" value="1"/>
</dbReference>
<comment type="caution">
    <text evidence="4">The sequence shown here is derived from an EMBL/GenBank/DDBJ whole genome shotgun (WGS) entry which is preliminary data.</text>
</comment>
<dbReference type="InterPro" id="IPR052146">
    <property type="entry name" value="HOT1"/>
</dbReference>
<dbReference type="InterPro" id="IPR031872">
    <property type="entry name" value="NDC10_II"/>
</dbReference>
<dbReference type="InterPro" id="IPR038279">
    <property type="entry name" value="Ndc10_dom2_sf"/>
</dbReference>
<dbReference type="Proteomes" id="UP000077684">
    <property type="component" value="Unassembled WGS sequence"/>
</dbReference>
<sequence length="721" mass="78965">MDGNRELKCLFTFAEADPVGQGGDKGPGVASAAEDGNGDPTDDDEDDEEDGEADSGGAAQGKKTIGWSTVKGYVTAVTDLWQQQQLRGVNSDPNPRQGAVGQLLAVEQLKENERKRTQHVDRGIGTHMDGYSREQMRAAVDHFITRNSDASLRDCVCFLLSHFALLRGDDLRPIELADIHHLEMRNEGLSDCFAIMLLLRHGKTNKHGRVEFGSFIRNKDANICPVGFLAMYLFSRFHITGLPAPDFTSSDRWYPLKLFRATKGGSTTKAIIYNTQLDAIDDAFKAAGIVGSAKTHLARRSGAQMAELGGAEEGQVRRAGRWNSKVMESCYLSAIPREVLRVHAGFSREGGSYFLTRDVDVREELLKKVFPWADDWDSAISSGKTANGTRVEVNIAARGFIRLLLRLRKVIVQDAVVLRKSFPKWFVWSHSLFSDPLFLQYERDLLPSLDSPAPSDDRIAQVLPLLAEQIASSTAAMQQAMAAGFVAVGAQVASFSQQQNLVFAEQRKYHDTQMQALHQHVNALSGMFMGALSALSPASTSTPRAAAHGLTSSSAAVEATHLSSSDTAHPSSHSITSPAPHSTILPITLQPQRTASPGAHMGPPAVPPVGAIGRAAGDEDVERGQEQMPAFEQDRNIASVGQLWAEWEYGMGGRPSVAEMDSRWGNKWRTKDTHRKHYARRINIITKIKSLATERHTSCEVIAQQLDSARTDEKGKQISLF</sequence>
<dbReference type="GO" id="GO:0000978">
    <property type="term" value="F:RNA polymerase II cis-regulatory region sequence-specific DNA binding"/>
    <property type="evidence" value="ECO:0007669"/>
    <property type="project" value="TreeGrafter"/>
</dbReference>
<feature type="compositionally biased region" description="Acidic residues" evidence="1">
    <location>
        <begin position="36"/>
        <end position="53"/>
    </location>
</feature>
<feature type="region of interest" description="Disordered" evidence="1">
    <location>
        <begin position="13"/>
        <end position="62"/>
    </location>
</feature>
<dbReference type="Pfam" id="PF16787">
    <property type="entry name" value="NDC10_II"/>
    <property type="match status" value="1"/>
</dbReference>
<evidence type="ECO:0000313" key="4">
    <source>
        <dbReference type="EMBL" id="KAE8238413.1"/>
    </source>
</evidence>
<dbReference type="EMBL" id="LWDE02002092">
    <property type="protein sequence ID" value="KAE8238413.1"/>
    <property type="molecule type" value="Genomic_DNA"/>
</dbReference>
<evidence type="ECO:0008006" key="6">
    <source>
        <dbReference type="Google" id="ProtNLM"/>
    </source>
</evidence>
<dbReference type="Pfam" id="PF12550">
    <property type="entry name" value="GCR1_C"/>
    <property type="match status" value="1"/>
</dbReference>
<evidence type="ECO:0000313" key="5">
    <source>
        <dbReference type="Proteomes" id="UP000077684"/>
    </source>
</evidence>
<feature type="domain" description="Transcription activator GCR1-like" evidence="2">
    <location>
        <begin position="633"/>
        <end position="710"/>
    </location>
</feature>
<gene>
    <name evidence="4" type="ORF">A4X06_0g8772</name>
</gene>
<evidence type="ECO:0000256" key="1">
    <source>
        <dbReference type="SAM" id="MobiDB-lite"/>
    </source>
</evidence>
<dbReference type="Gene3D" id="1.10.443.20">
    <property type="entry name" value="Centromere DNA-binding protein complex CBF3 subunit, domain 2"/>
    <property type="match status" value="1"/>
</dbReference>
<accession>A0A8X7MJR2</accession>
<feature type="region of interest" description="Disordered" evidence="1">
    <location>
        <begin position="593"/>
        <end position="612"/>
    </location>
</feature>
<protein>
    <recommendedName>
        <fullName evidence="6">Ndc10 domain-containing protein</fullName>
    </recommendedName>
</protein>
<feature type="domain" description="Ndc10" evidence="3">
    <location>
        <begin position="134"/>
        <end position="438"/>
    </location>
</feature>
<feature type="region of interest" description="Disordered" evidence="1">
    <location>
        <begin position="538"/>
        <end position="583"/>
    </location>
</feature>
<dbReference type="GO" id="GO:0000981">
    <property type="term" value="F:DNA-binding transcription factor activity, RNA polymerase II-specific"/>
    <property type="evidence" value="ECO:0007669"/>
    <property type="project" value="TreeGrafter"/>
</dbReference>
<dbReference type="GO" id="GO:0060963">
    <property type="term" value="P:positive regulation of ribosomal protein gene transcription by RNA polymerase II"/>
    <property type="evidence" value="ECO:0007669"/>
    <property type="project" value="TreeGrafter"/>
</dbReference>
<organism evidence="4 5">
    <name type="scientific">Tilletia controversa</name>
    <name type="common">dwarf bunt fungus</name>
    <dbReference type="NCBI Taxonomy" id="13291"/>
    <lineage>
        <taxon>Eukaryota</taxon>
        <taxon>Fungi</taxon>
        <taxon>Dikarya</taxon>
        <taxon>Basidiomycota</taxon>
        <taxon>Ustilaginomycotina</taxon>
        <taxon>Exobasidiomycetes</taxon>
        <taxon>Tilletiales</taxon>
        <taxon>Tilletiaceae</taxon>
        <taxon>Tilletia</taxon>
    </lineage>
</organism>
<proteinExistence type="predicted"/>
<feature type="compositionally biased region" description="Low complexity" evidence="1">
    <location>
        <begin position="597"/>
        <end position="612"/>
    </location>
</feature>
<dbReference type="AlphaFoldDB" id="A0A8X7MJR2"/>